<dbReference type="GO" id="GO:0005739">
    <property type="term" value="C:mitochondrion"/>
    <property type="evidence" value="ECO:0007669"/>
    <property type="project" value="TreeGrafter"/>
</dbReference>
<keyword evidence="4 8" id="KW-0032">Aminotransferase</keyword>
<dbReference type="Pfam" id="PF00155">
    <property type="entry name" value="Aminotran_1_2"/>
    <property type="match status" value="1"/>
</dbReference>
<dbReference type="SUPFAM" id="SSF53383">
    <property type="entry name" value="PLP-dependent transferases"/>
    <property type="match status" value="1"/>
</dbReference>
<evidence type="ECO:0000259" key="9">
    <source>
        <dbReference type="Pfam" id="PF00155"/>
    </source>
</evidence>
<evidence type="ECO:0000256" key="7">
    <source>
        <dbReference type="ARBA" id="ARBA00049185"/>
    </source>
</evidence>
<evidence type="ECO:0000313" key="10">
    <source>
        <dbReference type="EMBL" id="PPR06881.1"/>
    </source>
</evidence>
<comment type="catalytic activity">
    <reaction evidence="7 8">
        <text>L-aspartate + 2-oxoglutarate = oxaloacetate + L-glutamate</text>
        <dbReference type="Rhea" id="RHEA:21824"/>
        <dbReference type="ChEBI" id="CHEBI:16452"/>
        <dbReference type="ChEBI" id="CHEBI:16810"/>
        <dbReference type="ChEBI" id="CHEBI:29985"/>
        <dbReference type="ChEBI" id="CHEBI:29991"/>
        <dbReference type="EC" id="2.6.1.1"/>
    </reaction>
</comment>
<dbReference type="EMBL" id="NHTK01000564">
    <property type="protein sequence ID" value="PPR06881.1"/>
    <property type="molecule type" value="Genomic_DNA"/>
</dbReference>
<dbReference type="InterPro" id="IPR015421">
    <property type="entry name" value="PyrdxlP-dep_Trfase_major"/>
</dbReference>
<evidence type="ECO:0000256" key="4">
    <source>
        <dbReference type="ARBA" id="ARBA00022576"/>
    </source>
</evidence>
<dbReference type="Gene3D" id="3.40.640.10">
    <property type="entry name" value="Type I PLP-dependent aspartate aminotransferase-like (Major domain)"/>
    <property type="match status" value="1"/>
</dbReference>
<comment type="miscellaneous">
    <text evidence="8">In eukaryotes there are cytoplasmic, mitochondrial and chloroplastic isozymes.</text>
</comment>
<protein>
    <recommendedName>
        <fullName evidence="8">Aspartate aminotransferase</fullName>
        <ecNumber evidence="8">2.6.1.1</ecNumber>
    </recommendedName>
</protein>
<reference evidence="10 11" key="1">
    <citation type="journal article" date="2018" name="Evol. Lett.">
        <title>Horizontal gene cluster transfer increased hallucinogenic mushroom diversity.</title>
        <authorList>
            <person name="Reynolds H.T."/>
            <person name="Vijayakumar V."/>
            <person name="Gluck-Thaler E."/>
            <person name="Korotkin H.B."/>
            <person name="Matheny P.B."/>
            <person name="Slot J.C."/>
        </authorList>
    </citation>
    <scope>NUCLEOTIDE SEQUENCE [LARGE SCALE GENOMIC DNA]</scope>
    <source>
        <strain evidence="10 11">2629</strain>
    </source>
</reference>
<comment type="cofactor">
    <cofactor evidence="1">
        <name>pyridoxal 5'-phosphate</name>
        <dbReference type="ChEBI" id="CHEBI:597326"/>
    </cofactor>
</comment>
<dbReference type="GO" id="GO:0006533">
    <property type="term" value="P:L-aspartate catabolic process"/>
    <property type="evidence" value="ECO:0007669"/>
    <property type="project" value="TreeGrafter"/>
</dbReference>
<organism evidence="10 11">
    <name type="scientific">Panaeolus cyanescens</name>
    <dbReference type="NCBI Taxonomy" id="181874"/>
    <lineage>
        <taxon>Eukaryota</taxon>
        <taxon>Fungi</taxon>
        <taxon>Dikarya</taxon>
        <taxon>Basidiomycota</taxon>
        <taxon>Agaricomycotina</taxon>
        <taxon>Agaricomycetes</taxon>
        <taxon>Agaricomycetidae</taxon>
        <taxon>Agaricales</taxon>
        <taxon>Agaricineae</taxon>
        <taxon>Galeropsidaceae</taxon>
        <taxon>Panaeolus</taxon>
    </lineage>
</organism>
<dbReference type="FunFam" id="3.40.640.10:FF:000026">
    <property type="entry name" value="Aspartate aminotransferase"/>
    <property type="match status" value="1"/>
</dbReference>
<evidence type="ECO:0000256" key="2">
    <source>
        <dbReference type="ARBA" id="ARBA00007441"/>
    </source>
</evidence>
<sequence length="426" mass="46066">MLSTAFARRSALGVSANALRGVSTWSNVPAGPPDPILGITEAFKADKDPRKINLGVGAYRDEQGKPYILPSVKKAEEIVRESAPDKEYLPITGLGSFTKNAALLAYGSDAAPIKEGTVSITQSISGTGALRIGGEFLARHYPASKAIYLPVPTWGNHIPLFRDSGLEVRGYRYFNKDTVGLDFEGLKADLKAAPEGAIVLLHACAHNPTGIDPTPAQWAEISDIVKEKKLFPFFDMAYQGFASGSTVKDAFAVRHFVAQGHQIALAQSFAKNMGLYGERVGAFSLTTADPEEKARVDSQLKIIIRPMYSNPPLHGARIANAILSSSELYSQWESEVKGMADRIISMREKVYNVLTHDLKTPGEWGHIKSQIGMFSYTGLQSAQTKALAEKAHVYMTADGRISMAGLNGGNVEYFAESVDAAVRGKL</sequence>
<dbReference type="OrthoDB" id="6752799at2759"/>
<dbReference type="PANTHER" id="PTHR11879:SF22">
    <property type="entry name" value="ASPARTATE AMINOTRANSFERASE, MITOCHONDRIAL"/>
    <property type="match status" value="1"/>
</dbReference>
<dbReference type="PROSITE" id="PS00105">
    <property type="entry name" value="AA_TRANSFER_CLASS_1"/>
    <property type="match status" value="1"/>
</dbReference>
<dbReference type="NCBIfam" id="NF006719">
    <property type="entry name" value="PRK09257.1"/>
    <property type="match status" value="1"/>
</dbReference>
<dbReference type="GO" id="GO:0004069">
    <property type="term" value="F:L-aspartate:2-oxoglutarate aminotransferase activity"/>
    <property type="evidence" value="ECO:0007669"/>
    <property type="project" value="UniProtKB-EC"/>
</dbReference>
<comment type="subunit">
    <text evidence="3 8">Homodimer.</text>
</comment>
<dbReference type="PRINTS" id="PR00799">
    <property type="entry name" value="TRANSAMINASE"/>
</dbReference>
<dbReference type="GO" id="GO:0030170">
    <property type="term" value="F:pyridoxal phosphate binding"/>
    <property type="evidence" value="ECO:0007669"/>
    <property type="project" value="InterPro"/>
</dbReference>
<dbReference type="InterPro" id="IPR015424">
    <property type="entry name" value="PyrdxlP-dep_Trfase"/>
</dbReference>
<dbReference type="Proteomes" id="UP000284842">
    <property type="component" value="Unassembled WGS sequence"/>
</dbReference>
<dbReference type="InterPro" id="IPR004838">
    <property type="entry name" value="NHTrfase_class1_PyrdxlP-BS"/>
</dbReference>
<evidence type="ECO:0000256" key="1">
    <source>
        <dbReference type="ARBA" id="ARBA00001933"/>
    </source>
</evidence>
<evidence type="ECO:0000256" key="6">
    <source>
        <dbReference type="ARBA" id="ARBA00022898"/>
    </source>
</evidence>
<dbReference type="InterPro" id="IPR004839">
    <property type="entry name" value="Aminotransferase_I/II_large"/>
</dbReference>
<gene>
    <name evidence="10" type="ORF">CVT24_011571</name>
</gene>
<dbReference type="EC" id="2.6.1.1" evidence="8"/>
<comment type="similarity">
    <text evidence="2">Belongs to the class-I pyridoxal-phosphate-dependent aminotransferase family.</text>
</comment>
<dbReference type="InterPro" id="IPR000796">
    <property type="entry name" value="Asp_trans"/>
</dbReference>
<evidence type="ECO:0000313" key="11">
    <source>
        <dbReference type="Proteomes" id="UP000284842"/>
    </source>
</evidence>
<dbReference type="InterPro" id="IPR015422">
    <property type="entry name" value="PyrdxlP-dep_Trfase_small"/>
</dbReference>
<evidence type="ECO:0000256" key="5">
    <source>
        <dbReference type="ARBA" id="ARBA00022679"/>
    </source>
</evidence>
<comment type="caution">
    <text evidence="10">The sequence shown here is derived from an EMBL/GenBank/DDBJ whole genome shotgun (WGS) entry which is preliminary data.</text>
</comment>
<keyword evidence="6" id="KW-0663">Pyridoxal phosphate</keyword>
<dbReference type="STRING" id="181874.A0A409YV40"/>
<accession>A0A409YV40</accession>
<proteinExistence type="inferred from homology"/>
<dbReference type="CDD" id="cd00609">
    <property type="entry name" value="AAT_like"/>
    <property type="match status" value="1"/>
</dbReference>
<dbReference type="AlphaFoldDB" id="A0A409YV40"/>
<keyword evidence="11" id="KW-1185">Reference proteome</keyword>
<dbReference type="InParanoid" id="A0A409YV40"/>
<feature type="domain" description="Aminotransferase class I/classII large" evidence="9">
    <location>
        <begin position="50"/>
        <end position="417"/>
    </location>
</feature>
<dbReference type="FunFam" id="3.90.1150.10:FF:000001">
    <property type="entry name" value="Aspartate aminotransferase"/>
    <property type="match status" value="1"/>
</dbReference>
<keyword evidence="5 8" id="KW-0808">Transferase</keyword>
<evidence type="ECO:0000256" key="8">
    <source>
        <dbReference type="RuleBase" id="RU000480"/>
    </source>
</evidence>
<dbReference type="PANTHER" id="PTHR11879">
    <property type="entry name" value="ASPARTATE AMINOTRANSFERASE"/>
    <property type="match status" value="1"/>
</dbReference>
<name>A0A409YV40_9AGAR</name>
<dbReference type="Gene3D" id="3.90.1150.10">
    <property type="entry name" value="Aspartate Aminotransferase, domain 1"/>
    <property type="match status" value="1"/>
</dbReference>
<evidence type="ECO:0000256" key="3">
    <source>
        <dbReference type="ARBA" id="ARBA00011738"/>
    </source>
</evidence>
<dbReference type="FunCoup" id="A0A409YV40">
    <property type="interactions" value="461"/>
</dbReference>